<dbReference type="Proteomes" id="UP001190700">
    <property type="component" value="Unassembled WGS sequence"/>
</dbReference>
<name>A0AAE0L586_9CHLO</name>
<feature type="region of interest" description="Disordered" evidence="1">
    <location>
        <begin position="1"/>
        <end position="60"/>
    </location>
</feature>
<feature type="compositionally biased region" description="Gly residues" evidence="1">
    <location>
        <begin position="12"/>
        <end position="36"/>
    </location>
</feature>
<dbReference type="EMBL" id="LGRX02008913">
    <property type="protein sequence ID" value="KAK3272538.1"/>
    <property type="molecule type" value="Genomic_DNA"/>
</dbReference>
<sequence length="156" mass="16656">MEEREELRAEEGGNGQSGGGDGGSGGEEGAGRLGGWERGRRRRHGRGLGGFGWGAKPPREGGLKWANELAQEEGVGMGRQGKEAGKGGGRVAVGEAGPGRAATWSNRKWWDTEGSSRLMRHRRPHISLWQLRATWVTPRGRPLRHAGGVVAVEDCG</sequence>
<organism evidence="2 3">
    <name type="scientific">Cymbomonas tetramitiformis</name>
    <dbReference type="NCBI Taxonomy" id="36881"/>
    <lineage>
        <taxon>Eukaryota</taxon>
        <taxon>Viridiplantae</taxon>
        <taxon>Chlorophyta</taxon>
        <taxon>Pyramimonadophyceae</taxon>
        <taxon>Pyramimonadales</taxon>
        <taxon>Pyramimonadaceae</taxon>
        <taxon>Cymbomonas</taxon>
    </lineage>
</organism>
<feature type="region of interest" description="Disordered" evidence="1">
    <location>
        <begin position="74"/>
        <end position="101"/>
    </location>
</feature>
<comment type="caution">
    <text evidence="2">The sequence shown here is derived from an EMBL/GenBank/DDBJ whole genome shotgun (WGS) entry which is preliminary data.</text>
</comment>
<dbReference type="AlphaFoldDB" id="A0AAE0L586"/>
<evidence type="ECO:0000313" key="2">
    <source>
        <dbReference type="EMBL" id="KAK3272538.1"/>
    </source>
</evidence>
<keyword evidence="3" id="KW-1185">Reference proteome</keyword>
<evidence type="ECO:0000256" key="1">
    <source>
        <dbReference type="SAM" id="MobiDB-lite"/>
    </source>
</evidence>
<evidence type="ECO:0000313" key="3">
    <source>
        <dbReference type="Proteomes" id="UP001190700"/>
    </source>
</evidence>
<feature type="compositionally biased region" description="Basic and acidic residues" evidence="1">
    <location>
        <begin position="1"/>
        <end position="11"/>
    </location>
</feature>
<accession>A0AAE0L586</accession>
<proteinExistence type="predicted"/>
<reference evidence="2 3" key="1">
    <citation type="journal article" date="2015" name="Genome Biol. Evol.">
        <title>Comparative Genomics of a Bacterivorous Green Alga Reveals Evolutionary Causalities and Consequences of Phago-Mixotrophic Mode of Nutrition.</title>
        <authorList>
            <person name="Burns J.A."/>
            <person name="Paasch A."/>
            <person name="Narechania A."/>
            <person name="Kim E."/>
        </authorList>
    </citation>
    <scope>NUCLEOTIDE SEQUENCE [LARGE SCALE GENOMIC DNA]</scope>
    <source>
        <strain evidence="2 3">PLY_AMNH</strain>
    </source>
</reference>
<protein>
    <submittedName>
        <fullName evidence="2">Uncharacterized protein</fullName>
    </submittedName>
</protein>
<feature type="compositionally biased region" description="Low complexity" evidence="1">
    <location>
        <begin position="92"/>
        <end position="101"/>
    </location>
</feature>
<gene>
    <name evidence="2" type="ORF">CYMTET_19176</name>
</gene>